<accession>A0AAD7DVF4</accession>
<keyword evidence="2" id="KW-1185">Reference proteome</keyword>
<name>A0AAD7DVF4_MYCRO</name>
<evidence type="ECO:0000313" key="2">
    <source>
        <dbReference type="Proteomes" id="UP001221757"/>
    </source>
</evidence>
<dbReference type="EMBL" id="JARKIE010000021">
    <property type="protein sequence ID" value="KAJ7700071.1"/>
    <property type="molecule type" value="Genomic_DNA"/>
</dbReference>
<evidence type="ECO:0008006" key="3">
    <source>
        <dbReference type="Google" id="ProtNLM"/>
    </source>
</evidence>
<gene>
    <name evidence="1" type="ORF">B0H17DRAFT_1129075</name>
</gene>
<evidence type="ECO:0000313" key="1">
    <source>
        <dbReference type="EMBL" id="KAJ7700071.1"/>
    </source>
</evidence>
<proteinExistence type="predicted"/>
<sequence>MAASPSHSLSTTESPATSYELVKKGSRPAYLPVVKSSAARATLTAEIMCVLTGISHLLQPPFQLDPIDSGLSPFYAQLQGIHLLHLNRVKDWLPGAEAVQSQYGAKVSELVEALAEALFTAQTGNEIILQHKSILSSRRKLPAEILAMIFSLAIDQTSHIGDSVSHERFSETLYLTWVCRAWRDCLIGDVRFWRGLLDVTLPMWIQEEILQTLPGSEAHIACKRRAGLRSSVDAVKLCLSRTGSSLLGIVFAGDDNLTPEFLQSLVDASSRWRRLDLRCPDMINADHVLAPLMEQLDGRLQHLKTLHIDCHIRSWRGSGRLWQGDRVTPEDVLPWFASASDLDTVIVDTAFFPEETILLPWAKLRSYTEMATIRPGQKALRLPALKWLRLAGLDFGEQTSEDGTEVFDIAANILHLNLRSMLPGSSHTPLCHLSLCVTTGIQDVGCLLLLQRLSLKELVITEVASSVQGVLTQKFKEGFSDMRTGLEKLVIQRALGYPATPFFQLIDGEPWMAAFKKMVEVHFNGSLLMIDLRPYVTDLSSCVFPEEFHGGLEELANEWKPRGRQLIIHHIPSPHDIDRKYAARLKRRGVVFAWTWFAWTWLGRNLGSGTLT</sequence>
<comment type="caution">
    <text evidence="1">The sequence shown here is derived from an EMBL/GenBank/DDBJ whole genome shotgun (WGS) entry which is preliminary data.</text>
</comment>
<reference evidence="1" key="1">
    <citation type="submission" date="2023-03" db="EMBL/GenBank/DDBJ databases">
        <title>Massive genome expansion in bonnet fungi (Mycena s.s.) driven by repeated elements and novel gene families across ecological guilds.</title>
        <authorList>
            <consortium name="Lawrence Berkeley National Laboratory"/>
            <person name="Harder C.B."/>
            <person name="Miyauchi S."/>
            <person name="Viragh M."/>
            <person name="Kuo A."/>
            <person name="Thoen E."/>
            <person name="Andreopoulos B."/>
            <person name="Lu D."/>
            <person name="Skrede I."/>
            <person name="Drula E."/>
            <person name="Henrissat B."/>
            <person name="Morin E."/>
            <person name="Kohler A."/>
            <person name="Barry K."/>
            <person name="LaButti K."/>
            <person name="Morin E."/>
            <person name="Salamov A."/>
            <person name="Lipzen A."/>
            <person name="Mereny Z."/>
            <person name="Hegedus B."/>
            <person name="Baldrian P."/>
            <person name="Stursova M."/>
            <person name="Weitz H."/>
            <person name="Taylor A."/>
            <person name="Grigoriev I.V."/>
            <person name="Nagy L.G."/>
            <person name="Martin F."/>
            <person name="Kauserud H."/>
        </authorList>
    </citation>
    <scope>NUCLEOTIDE SEQUENCE</scope>
    <source>
        <strain evidence="1">CBHHK067</strain>
    </source>
</reference>
<protein>
    <recommendedName>
        <fullName evidence="3">F-box domain-containing protein</fullName>
    </recommendedName>
</protein>
<organism evidence="1 2">
    <name type="scientific">Mycena rosella</name>
    <name type="common">Pink bonnet</name>
    <name type="synonym">Agaricus rosellus</name>
    <dbReference type="NCBI Taxonomy" id="1033263"/>
    <lineage>
        <taxon>Eukaryota</taxon>
        <taxon>Fungi</taxon>
        <taxon>Dikarya</taxon>
        <taxon>Basidiomycota</taxon>
        <taxon>Agaricomycotina</taxon>
        <taxon>Agaricomycetes</taxon>
        <taxon>Agaricomycetidae</taxon>
        <taxon>Agaricales</taxon>
        <taxon>Marasmiineae</taxon>
        <taxon>Mycenaceae</taxon>
        <taxon>Mycena</taxon>
    </lineage>
</organism>
<dbReference type="Proteomes" id="UP001221757">
    <property type="component" value="Unassembled WGS sequence"/>
</dbReference>
<dbReference type="AlphaFoldDB" id="A0AAD7DVF4"/>